<evidence type="ECO:0000313" key="2">
    <source>
        <dbReference type="Proteomes" id="UP001231362"/>
    </source>
</evidence>
<protein>
    <submittedName>
        <fullName evidence="1">Uncharacterized protein</fullName>
    </submittedName>
</protein>
<dbReference type="EMBL" id="JAUSTU010000005">
    <property type="protein sequence ID" value="MDQ0155048.1"/>
    <property type="molecule type" value="Genomic_DNA"/>
</dbReference>
<gene>
    <name evidence="1" type="ORF">J2S07_001352</name>
</gene>
<name>A0ABT9V265_9BACL</name>
<dbReference type="Proteomes" id="UP001231362">
    <property type="component" value="Unassembled WGS sequence"/>
</dbReference>
<proteinExistence type="predicted"/>
<accession>A0ABT9V265</accession>
<reference evidence="1 2" key="1">
    <citation type="submission" date="2023-07" db="EMBL/GenBank/DDBJ databases">
        <title>Genomic Encyclopedia of Type Strains, Phase IV (KMG-IV): sequencing the most valuable type-strain genomes for metagenomic binning, comparative biology and taxonomic classification.</title>
        <authorList>
            <person name="Goeker M."/>
        </authorList>
    </citation>
    <scope>NUCLEOTIDE SEQUENCE [LARGE SCALE GENOMIC DNA]</scope>
    <source>
        <strain evidence="1 2">DSM 23948</strain>
    </source>
</reference>
<comment type="caution">
    <text evidence="1">The sequence shown here is derived from an EMBL/GenBank/DDBJ whole genome shotgun (WGS) entry which is preliminary data.</text>
</comment>
<keyword evidence="2" id="KW-1185">Reference proteome</keyword>
<evidence type="ECO:0000313" key="1">
    <source>
        <dbReference type="EMBL" id="MDQ0155048.1"/>
    </source>
</evidence>
<organism evidence="1 2">
    <name type="scientific">Anoxybacillus andreesenii</name>
    <dbReference type="NCBI Taxonomy" id="1325932"/>
    <lineage>
        <taxon>Bacteria</taxon>
        <taxon>Bacillati</taxon>
        <taxon>Bacillota</taxon>
        <taxon>Bacilli</taxon>
        <taxon>Bacillales</taxon>
        <taxon>Anoxybacillaceae</taxon>
        <taxon>Anoxybacillus</taxon>
    </lineage>
</organism>
<sequence length="31" mass="3729">MFVFLSIYTREKDNLSLMLLIVKRNNKKQGE</sequence>